<evidence type="ECO:0000256" key="2">
    <source>
        <dbReference type="ARBA" id="ARBA00022475"/>
    </source>
</evidence>
<feature type="transmembrane region" description="Helical" evidence="6">
    <location>
        <begin position="357"/>
        <end position="380"/>
    </location>
</feature>
<feature type="transmembrane region" description="Helical" evidence="6">
    <location>
        <begin position="268"/>
        <end position="288"/>
    </location>
</feature>
<gene>
    <name evidence="8" type="ORF">DEM27_20985</name>
</gene>
<reference evidence="8 9" key="1">
    <citation type="submission" date="2018-05" db="EMBL/GenBank/DDBJ databases">
        <title>The draft genome of strain NS-104.</title>
        <authorList>
            <person name="Hang P."/>
            <person name="Jiang J."/>
        </authorList>
    </citation>
    <scope>NUCLEOTIDE SEQUENCE [LARGE SCALE GENOMIC DNA]</scope>
    <source>
        <strain evidence="8 9">NS-104</strain>
    </source>
</reference>
<dbReference type="Gene3D" id="1.20.1250.20">
    <property type="entry name" value="MFS general substrate transporter like domains"/>
    <property type="match status" value="2"/>
</dbReference>
<comment type="subcellular location">
    <subcellularLocation>
        <location evidence="1">Cell membrane</location>
        <topology evidence="1">Multi-pass membrane protein</topology>
    </subcellularLocation>
</comment>
<dbReference type="PROSITE" id="PS50850">
    <property type="entry name" value="MFS"/>
    <property type="match status" value="1"/>
</dbReference>
<dbReference type="SUPFAM" id="SSF103473">
    <property type="entry name" value="MFS general substrate transporter"/>
    <property type="match status" value="1"/>
</dbReference>
<dbReference type="GO" id="GO:0022857">
    <property type="term" value="F:transmembrane transporter activity"/>
    <property type="evidence" value="ECO:0007669"/>
    <property type="project" value="InterPro"/>
</dbReference>
<feature type="transmembrane region" description="Helical" evidence="6">
    <location>
        <begin position="386"/>
        <end position="409"/>
    </location>
</feature>
<evidence type="ECO:0000256" key="6">
    <source>
        <dbReference type="SAM" id="Phobius"/>
    </source>
</evidence>
<accession>A0A2U2DLK6</accession>
<sequence length="427" mass="45389">MKWEMLSDFDKSRIKRWQIGMLTLALLCEMFLAADWYAFAAVIPFISETLQLDPAQAGLAQGIFALTYGLGMIVWSQVSKSMTARSMLLIGLAGTGLGMVAQVYVQSYGQLIALRLFVGFFDAAIFLGNMKLIVGWFPQARRGSVIGLILAAYSLAITLDFALGIPLTIAYGWRTFFGILAAGTLIVAVCVVLFTRNGPAHIGISGFLWEPEKDRTANVSLSSIFKSRWIIVGGLGISACTMAIAGTATWVIPAYITIHAMPVEDAALIGTLMGLSQVFFLVIGGYISDRMGKAAMIKFGTVLALLVAVMFTIGTMSALPFVWLVIMALLSGIALFGGGAIFALLSKKYPDELATAAVGYAEIFGILSTFISPWMMGVVIKVSGGSFASAFLAFAIAEAIMLAIIVALARETGRVASGPVVGSTSRG</sequence>
<keyword evidence="9" id="KW-1185">Reference proteome</keyword>
<evidence type="ECO:0000259" key="7">
    <source>
        <dbReference type="PROSITE" id="PS50850"/>
    </source>
</evidence>
<feature type="transmembrane region" description="Helical" evidence="6">
    <location>
        <begin position="56"/>
        <end position="75"/>
    </location>
</feature>
<feature type="transmembrane region" description="Helical" evidence="6">
    <location>
        <begin position="87"/>
        <end position="105"/>
    </location>
</feature>
<feature type="transmembrane region" description="Helical" evidence="6">
    <location>
        <begin position="145"/>
        <end position="169"/>
    </location>
</feature>
<feature type="transmembrane region" description="Helical" evidence="6">
    <location>
        <begin position="295"/>
        <end position="315"/>
    </location>
</feature>
<name>A0A2U2DLK6_9HYPH</name>
<dbReference type="PANTHER" id="PTHR43124">
    <property type="entry name" value="PURINE EFFLUX PUMP PBUE"/>
    <property type="match status" value="1"/>
</dbReference>
<feature type="transmembrane region" description="Helical" evidence="6">
    <location>
        <begin position="175"/>
        <end position="195"/>
    </location>
</feature>
<keyword evidence="4 6" id="KW-1133">Transmembrane helix</keyword>
<proteinExistence type="predicted"/>
<evidence type="ECO:0000256" key="3">
    <source>
        <dbReference type="ARBA" id="ARBA00022692"/>
    </source>
</evidence>
<feature type="transmembrane region" description="Helical" evidence="6">
    <location>
        <begin position="111"/>
        <end position="133"/>
    </location>
</feature>
<dbReference type="InterPro" id="IPR050189">
    <property type="entry name" value="MFS_Efflux_Transporters"/>
</dbReference>
<protein>
    <submittedName>
        <fullName evidence="8">MFS transporter</fullName>
    </submittedName>
</protein>
<dbReference type="InterPro" id="IPR011701">
    <property type="entry name" value="MFS"/>
</dbReference>
<dbReference type="InterPro" id="IPR036259">
    <property type="entry name" value="MFS_trans_sf"/>
</dbReference>
<evidence type="ECO:0000256" key="4">
    <source>
        <dbReference type="ARBA" id="ARBA00022989"/>
    </source>
</evidence>
<keyword evidence="3 6" id="KW-0812">Transmembrane</keyword>
<dbReference type="OrthoDB" id="9773957at2"/>
<keyword evidence="2" id="KW-1003">Cell membrane</keyword>
<feature type="domain" description="Major facilitator superfamily (MFS) profile" evidence="7">
    <location>
        <begin position="21"/>
        <end position="413"/>
    </location>
</feature>
<keyword evidence="5 6" id="KW-0472">Membrane</keyword>
<evidence type="ECO:0000256" key="1">
    <source>
        <dbReference type="ARBA" id="ARBA00004651"/>
    </source>
</evidence>
<evidence type="ECO:0000313" key="8">
    <source>
        <dbReference type="EMBL" id="PWE54187.1"/>
    </source>
</evidence>
<dbReference type="InterPro" id="IPR020846">
    <property type="entry name" value="MFS_dom"/>
</dbReference>
<evidence type="ECO:0000313" key="9">
    <source>
        <dbReference type="Proteomes" id="UP000245252"/>
    </source>
</evidence>
<feature type="transmembrane region" description="Helical" evidence="6">
    <location>
        <begin position="321"/>
        <end position="345"/>
    </location>
</feature>
<dbReference type="Proteomes" id="UP000245252">
    <property type="component" value="Unassembled WGS sequence"/>
</dbReference>
<dbReference type="GO" id="GO:0005886">
    <property type="term" value="C:plasma membrane"/>
    <property type="evidence" value="ECO:0007669"/>
    <property type="project" value="UniProtKB-SubCell"/>
</dbReference>
<dbReference type="PANTHER" id="PTHR43124:SF3">
    <property type="entry name" value="CHLORAMPHENICOL EFFLUX PUMP RV0191"/>
    <property type="match status" value="1"/>
</dbReference>
<organism evidence="8 9">
    <name type="scientific">Metarhizobium album</name>
    <dbReference type="NCBI Taxonomy" id="2182425"/>
    <lineage>
        <taxon>Bacteria</taxon>
        <taxon>Pseudomonadati</taxon>
        <taxon>Pseudomonadota</taxon>
        <taxon>Alphaproteobacteria</taxon>
        <taxon>Hyphomicrobiales</taxon>
        <taxon>Rhizobiaceae</taxon>
        <taxon>Metarhizobium</taxon>
    </lineage>
</organism>
<dbReference type="EMBL" id="QFBC01000011">
    <property type="protein sequence ID" value="PWE54187.1"/>
    <property type="molecule type" value="Genomic_DNA"/>
</dbReference>
<dbReference type="AlphaFoldDB" id="A0A2U2DLK6"/>
<dbReference type="Pfam" id="PF07690">
    <property type="entry name" value="MFS_1"/>
    <property type="match status" value="1"/>
</dbReference>
<comment type="caution">
    <text evidence="8">The sequence shown here is derived from an EMBL/GenBank/DDBJ whole genome shotgun (WGS) entry which is preliminary data.</text>
</comment>
<feature type="transmembrane region" description="Helical" evidence="6">
    <location>
        <begin position="229"/>
        <end position="256"/>
    </location>
</feature>
<evidence type="ECO:0000256" key="5">
    <source>
        <dbReference type="ARBA" id="ARBA00023136"/>
    </source>
</evidence>